<name>A0A0J7YPD0_BETVV</name>
<protein>
    <submittedName>
        <fullName evidence="1">Uncharacterized protein</fullName>
    </submittedName>
</protein>
<dbReference type="Proteomes" id="UP000035740">
    <property type="component" value="Unassembled WGS sequence"/>
</dbReference>
<dbReference type="AlphaFoldDB" id="A0A0J7YPD0"/>
<keyword evidence="2" id="KW-1185">Reference proteome</keyword>
<evidence type="ECO:0000313" key="2">
    <source>
        <dbReference type="Proteomes" id="UP000035740"/>
    </source>
</evidence>
<sequence>PSASAAVSDGRSASLQERLARLPYWLIPMHDRITTPSCPNLIASEIKAKSDPDPVHVRFDADRVGIRKELCWMYQGSEAEIYMTEFLAALKDTTCGWRRARLAILIEPSRLVK</sequence>
<gene>
    <name evidence="1" type="ORF">BVRB_040540</name>
</gene>
<organism evidence="1 2">
    <name type="scientific">Beta vulgaris subsp. vulgaris</name>
    <name type="common">Beet</name>
    <dbReference type="NCBI Taxonomy" id="3555"/>
    <lineage>
        <taxon>Eukaryota</taxon>
        <taxon>Viridiplantae</taxon>
        <taxon>Streptophyta</taxon>
        <taxon>Embryophyta</taxon>
        <taxon>Tracheophyta</taxon>
        <taxon>Spermatophyta</taxon>
        <taxon>Magnoliopsida</taxon>
        <taxon>eudicotyledons</taxon>
        <taxon>Gunneridae</taxon>
        <taxon>Pentapetalae</taxon>
        <taxon>Caryophyllales</taxon>
        <taxon>Chenopodiaceae</taxon>
        <taxon>Betoideae</taxon>
        <taxon>Beta</taxon>
    </lineage>
</organism>
<proteinExistence type="predicted"/>
<dbReference type="EMBL" id="KQ116961">
    <property type="protein sequence ID" value="KMS64993.1"/>
    <property type="molecule type" value="Genomic_DNA"/>
</dbReference>
<evidence type="ECO:0000313" key="1">
    <source>
        <dbReference type="EMBL" id="KMS64993.1"/>
    </source>
</evidence>
<accession>A0A0J7YPD0</accession>
<dbReference type="Gramene" id="KMS64993">
    <property type="protein sequence ID" value="KMS64993"/>
    <property type="gene ID" value="BVRB_040540"/>
</dbReference>
<feature type="non-terminal residue" evidence="1">
    <location>
        <position position="1"/>
    </location>
</feature>
<reference evidence="1 2" key="1">
    <citation type="journal article" date="2014" name="Nature">
        <title>The genome of the recently domesticated crop plant sugar beet (Beta vulgaris).</title>
        <authorList>
            <person name="Dohm J.C."/>
            <person name="Minoche A.E."/>
            <person name="Holtgrawe D."/>
            <person name="Capella-Gutierrez S."/>
            <person name="Zakrzewski F."/>
            <person name="Tafer H."/>
            <person name="Rupp O."/>
            <person name="Sorensen T.R."/>
            <person name="Stracke R."/>
            <person name="Reinhardt R."/>
            <person name="Goesmann A."/>
            <person name="Kraft T."/>
            <person name="Schulz B."/>
            <person name="Stadler P.F."/>
            <person name="Schmidt T."/>
            <person name="Gabaldon T."/>
            <person name="Lehrach H."/>
            <person name="Weisshaar B."/>
            <person name="Himmelbauer H."/>
        </authorList>
    </citation>
    <scope>NUCLEOTIDE SEQUENCE [LARGE SCALE GENOMIC DNA]</scope>
    <source>
        <tissue evidence="1">Taproot</tissue>
    </source>
</reference>